<feature type="transmembrane region" description="Helical" evidence="7">
    <location>
        <begin position="332"/>
        <end position="357"/>
    </location>
</feature>
<dbReference type="Proteomes" id="UP000095149">
    <property type="component" value="Unassembled WGS sequence"/>
</dbReference>
<feature type="transmembrane region" description="Helical" evidence="7">
    <location>
        <begin position="199"/>
        <end position="221"/>
    </location>
</feature>
<keyword evidence="5 7" id="KW-0472">Membrane</keyword>
<sequence length="552" mass="61237">MSTGFTPLLYHGYATTPPEYIWTELRYAFRIFSPDLSIFCRSPKAMATTIVRAENKQEDRVSQLAQSEKDFYASDIDKDVVTDIEVAAANIDRVAEKRLLTKQDLRLLPVLAIVYLFNALDKGNLANAKTDGLDKDLGLVGNQYYLMITIFYIPLCLCGTPLSIAAKRFSAARVIPLMMIGFGTCSLLSAAVTNFGGLFALRFLLGIFESPMLPSVVFYLSQFYTRGELARRVGVFYAASAISGAFSGLLAFGIFQIKSEKLHGWQYLFLIEGAGTVTFAIFAFFWLPRSPATCWFFTPEEKEMSRVRMLRDGTDKIGEEDAFMPFVQDWRYIVWAMLALGLGVPLASVGNFLPQIVARLGYSTVKTNLYTVAPNIVGTCFLVLFTQSSDYFRERSLHVVIPLLITMIGFVVLGTIDVVANKGVAYFATFLLCIGSNTPSVLLSTWYSNNSISENKRVVLTGVMVGIANASGLISANIFRAEDEPKYIPALACSAAFGGFTALVAFSFGFYMRIENRKRNNTQGLPKSYGSKDVPTEHLGRGPKDVSFRYMY</sequence>
<reference evidence="9 10" key="1">
    <citation type="submission" date="2016-06" db="EMBL/GenBank/DDBJ databases">
        <title>Evolution of pathogenesis and genome organization in the Tremellales.</title>
        <authorList>
            <person name="Cuomo C."/>
            <person name="Litvintseva A."/>
            <person name="Heitman J."/>
            <person name="Chen Y."/>
            <person name="Sun S."/>
            <person name="Springer D."/>
            <person name="Dromer F."/>
            <person name="Young S."/>
            <person name="Zeng Q."/>
            <person name="Chapman S."/>
            <person name="Gujja S."/>
            <person name="Saif S."/>
            <person name="Birren B."/>
        </authorList>
    </citation>
    <scope>NUCLEOTIDE SEQUENCE [LARGE SCALE GENOMIC DNA]</scope>
    <source>
        <strain evidence="9 10">CBS 6273</strain>
    </source>
</reference>
<dbReference type="InterPro" id="IPR020846">
    <property type="entry name" value="MFS_dom"/>
</dbReference>
<evidence type="ECO:0000259" key="8">
    <source>
        <dbReference type="PROSITE" id="PS50850"/>
    </source>
</evidence>
<dbReference type="PROSITE" id="PS50850">
    <property type="entry name" value="MFS"/>
    <property type="match status" value="1"/>
</dbReference>
<feature type="transmembrane region" description="Helical" evidence="7">
    <location>
        <begin position="233"/>
        <end position="255"/>
    </location>
</feature>
<dbReference type="AlphaFoldDB" id="A0A1E3KA09"/>
<dbReference type="PANTHER" id="PTHR43791">
    <property type="entry name" value="PERMEASE-RELATED"/>
    <property type="match status" value="1"/>
</dbReference>
<dbReference type="FunFam" id="1.20.1250.20:FF:000013">
    <property type="entry name" value="MFS general substrate transporter"/>
    <property type="match status" value="1"/>
</dbReference>
<evidence type="ECO:0000256" key="6">
    <source>
        <dbReference type="SAM" id="MobiDB-lite"/>
    </source>
</evidence>
<evidence type="ECO:0000256" key="4">
    <source>
        <dbReference type="ARBA" id="ARBA00022989"/>
    </source>
</evidence>
<dbReference type="FunFam" id="1.20.1250.20:FF:000188">
    <property type="entry name" value="MFS general substrate transporter"/>
    <property type="match status" value="1"/>
</dbReference>
<evidence type="ECO:0000256" key="7">
    <source>
        <dbReference type="SAM" id="Phobius"/>
    </source>
</evidence>
<dbReference type="EMBL" id="MEKH01000003">
    <property type="protein sequence ID" value="ODO09786.1"/>
    <property type="molecule type" value="Genomic_DNA"/>
</dbReference>
<feature type="transmembrane region" description="Helical" evidence="7">
    <location>
        <begin position="369"/>
        <end position="385"/>
    </location>
</feature>
<dbReference type="SUPFAM" id="SSF103473">
    <property type="entry name" value="MFS general substrate transporter"/>
    <property type="match status" value="1"/>
</dbReference>
<keyword evidence="3 7" id="KW-0812">Transmembrane</keyword>
<protein>
    <recommendedName>
        <fullName evidence="8">Major facilitator superfamily (MFS) profile domain-containing protein</fullName>
    </recommendedName>
</protein>
<name>A0A1E3KA09_9TREE</name>
<gene>
    <name evidence="9" type="ORF">I350_02003</name>
</gene>
<dbReference type="InterPro" id="IPR036259">
    <property type="entry name" value="MFS_trans_sf"/>
</dbReference>
<feature type="transmembrane region" description="Helical" evidence="7">
    <location>
        <begin position="487"/>
        <end position="511"/>
    </location>
</feature>
<evidence type="ECO:0000256" key="2">
    <source>
        <dbReference type="ARBA" id="ARBA00022448"/>
    </source>
</evidence>
<feature type="transmembrane region" description="Helical" evidence="7">
    <location>
        <begin position="397"/>
        <end position="419"/>
    </location>
</feature>
<comment type="caution">
    <text evidence="9">The sequence shown here is derived from an EMBL/GenBank/DDBJ whole genome shotgun (WGS) entry which is preliminary data.</text>
</comment>
<dbReference type="Pfam" id="PF07690">
    <property type="entry name" value="MFS_1"/>
    <property type="match status" value="1"/>
</dbReference>
<dbReference type="Gene3D" id="1.20.1250.20">
    <property type="entry name" value="MFS general substrate transporter like domains"/>
    <property type="match status" value="2"/>
</dbReference>
<dbReference type="GO" id="GO:0022857">
    <property type="term" value="F:transmembrane transporter activity"/>
    <property type="evidence" value="ECO:0007669"/>
    <property type="project" value="InterPro"/>
</dbReference>
<evidence type="ECO:0000313" key="10">
    <source>
        <dbReference type="Proteomes" id="UP000095149"/>
    </source>
</evidence>
<organism evidence="9 10">
    <name type="scientific">Cryptococcus amylolentus CBS 6273</name>
    <dbReference type="NCBI Taxonomy" id="1296118"/>
    <lineage>
        <taxon>Eukaryota</taxon>
        <taxon>Fungi</taxon>
        <taxon>Dikarya</taxon>
        <taxon>Basidiomycota</taxon>
        <taxon>Agaricomycotina</taxon>
        <taxon>Tremellomycetes</taxon>
        <taxon>Tremellales</taxon>
        <taxon>Cryptococcaceae</taxon>
        <taxon>Cryptococcus</taxon>
    </lineage>
</organism>
<feature type="transmembrane region" description="Helical" evidence="7">
    <location>
        <begin position="425"/>
        <end position="446"/>
    </location>
</feature>
<feature type="transmembrane region" description="Helical" evidence="7">
    <location>
        <begin position="458"/>
        <end position="481"/>
    </location>
</feature>
<feature type="region of interest" description="Disordered" evidence="6">
    <location>
        <begin position="522"/>
        <end position="542"/>
    </location>
</feature>
<keyword evidence="4 7" id="KW-1133">Transmembrane helix</keyword>
<dbReference type="OrthoDB" id="2985014at2759"/>
<feature type="transmembrane region" description="Helical" evidence="7">
    <location>
        <begin position="267"/>
        <end position="287"/>
    </location>
</feature>
<evidence type="ECO:0000256" key="1">
    <source>
        <dbReference type="ARBA" id="ARBA00004141"/>
    </source>
</evidence>
<evidence type="ECO:0000313" key="9">
    <source>
        <dbReference type="EMBL" id="ODO09786.1"/>
    </source>
</evidence>
<feature type="transmembrane region" description="Helical" evidence="7">
    <location>
        <begin position="174"/>
        <end position="193"/>
    </location>
</feature>
<dbReference type="GO" id="GO:0016020">
    <property type="term" value="C:membrane"/>
    <property type="evidence" value="ECO:0007669"/>
    <property type="project" value="UniProtKB-SubCell"/>
</dbReference>
<feature type="transmembrane region" description="Helical" evidence="7">
    <location>
        <begin position="144"/>
        <end position="162"/>
    </location>
</feature>
<accession>A0A1E3KA09</accession>
<comment type="subcellular location">
    <subcellularLocation>
        <location evidence="1">Membrane</location>
        <topology evidence="1">Multi-pass membrane protein</topology>
    </subcellularLocation>
</comment>
<dbReference type="PANTHER" id="PTHR43791:SF50">
    <property type="entry name" value="TRANSPORTER, PUTATIVE (AFU_ORTHOLOGUE AFUA_2G00840)-RELATED"/>
    <property type="match status" value="1"/>
</dbReference>
<proteinExistence type="predicted"/>
<feature type="domain" description="Major facilitator superfamily (MFS) profile" evidence="8">
    <location>
        <begin position="107"/>
        <end position="519"/>
    </location>
</feature>
<evidence type="ECO:0000256" key="3">
    <source>
        <dbReference type="ARBA" id="ARBA00022692"/>
    </source>
</evidence>
<keyword evidence="2" id="KW-0813">Transport</keyword>
<dbReference type="InterPro" id="IPR011701">
    <property type="entry name" value="MFS"/>
</dbReference>
<evidence type="ECO:0000256" key="5">
    <source>
        <dbReference type="ARBA" id="ARBA00023136"/>
    </source>
</evidence>